<dbReference type="PROSITE" id="PS51371">
    <property type="entry name" value="CBS"/>
    <property type="match status" value="1"/>
</dbReference>
<sequence length="592" mass="65224">MGGLWPPIAFDKVNATRNHELTAPCGVVGREWFLQIPPGGNCCLLGPLAPFLLRKRGMAAGENMWDLAWVTDPAAWAGLGTLVLLEVVLGVDNLVFISILVNKLPQEKKRQAFMTGLGLALLMRMVLLAFMARLVALTDPLFTMGGHGYSARDLILMAGGVFLLLKGTMELHDRLEGHAGRFDTSGPQAGYWQVIFQIIILDAVFSLDSIITSVGMVDHVFIMMLAVLAAMVIMVLAAAPLLEFVERHPTVIVLCLGFLLMIGLSLLADGLGYHIPKGYMYAAIGFSVLVETCNQWALRSRRRRYSMRDMRESTARVILNLLGGGVPGGGEAQLEAAALAGDAGGQLFAPMERDMVARVIRLGGRTARFIMIPRQRVDWLDSNADRATVTRFAAASRLAWLPVQRRDTDEVLGVVHPGEILQQEQQGIGNREWDLKTYVRPAPTIFEHTPLTTLLEDFRTNPAPLAFVRDEYGSVVGIITPAELLSVLAGQMGDMPAGPEVCRRPDGSWVLPGRLAVDLFASWLGVSLPRRLFSATLGGLIMERLGRIPEKGARLRYQGWDLEITRMDRRRIDEVRAVKLLLPHTDGRKRKK</sequence>
<reference evidence="8" key="1">
    <citation type="submission" date="2019-08" db="EMBL/GenBank/DDBJ databases">
        <authorList>
            <person name="Kucharzyk K."/>
            <person name="Murdoch R.W."/>
            <person name="Higgins S."/>
            <person name="Loffler F."/>
        </authorList>
    </citation>
    <scope>NUCLEOTIDE SEQUENCE</scope>
</reference>
<dbReference type="GO" id="GO:0005886">
    <property type="term" value="C:plasma membrane"/>
    <property type="evidence" value="ECO:0007669"/>
    <property type="project" value="UniProtKB-SubCell"/>
</dbReference>
<dbReference type="SUPFAM" id="SSF56176">
    <property type="entry name" value="FAD-binding/transporter-associated domain-like"/>
    <property type="match status" value="1"/>
</dbReference>
<dbReference type="Pfam" id="PF03471">
    <property type="entry name" value="CorC_HlyC"/>
    <property type="match status" value="1"/>
</dbReference>
<feature type="transmembrane region" description="Helical" evidence="6">
    <location>
        <begin position="149"/>
        <end position="168"/>
    </location>
</feature>
<dbReference type="AlphaFoldDB" id="A0A644T287"/>
<dbReference type="SMART" id="SM01091">
    <property type="entry name" value="CorC_HlyC"/>
    <property type="match status" value="1"/>
</dbReference>
<gene>
    <name evidence="8" type="ORF">SDC9_05597</name>
</gene>
<dbReference type="InterPro" id="IPR044751">
    <property type="entry name" value="Ion_transp-like_CBS"/>
</dbReference>
<dbReference type="PANTHER" id="PTHR22777">
    <property type="entry name" value="HEMOLYSIN-RELATED"/>
    <property type="match status" value="1"/>
</dbReference>
<feature type="transmembrane region" description="Helical" evidence="6">
    <location>
        <begin position="279"/>
        <end position="298"/>
    </location>
</feature>
<keyword evidence="4" id="KW-0677">Repeat</keyword>
<dbReference type="GO" id="GO:0050660">
    <property type="term" value="F:flavin adenine dinucleotide binding"/>
    <property type="evidence" value="ECO:0007669"/>
    <property type="project" value="InterPro"/>
</dbReference>
<dbReference type="InterPro" id="IPR005496">
    <property type="entry name" value="Integral_membrane_TerC"/>
</dbReference>
<feature type="domain" description="CBS" evidence="7">
    <location>
        <begin position="438"/>
        <end position="495"/>
    </location>
</feature>
<dbReference type="Gene3D" id="3.10.580.10">
    <property type="entry name" value="CBS-domain"/>
    <property type="match status" value="1"/>
</dbReference>
<evidence type="ECO:0000313" key="8">
    <source>
        <dbReference type="EMBL" id="MPL60041.1"/>
    </source>
</evidence>
<dbReference type="InterPro" id="IPR005170">
    <property type="entry name" value="Transptr-assoc_dom"/>
</dbReference>
<keyword evidence="5" id="KW-0129">CBS domain</keyword>
<dbReference type="InterPro" id="IPR046342">
    <property type="entry name" value="CBS_dom_sf"/>
</dbReference>
<comment type="subcellular location">
    <subcellularLocation>
        <location evidence="1">Cell membrane</location>
        <topology evidence="1">Multi-pass membrane protein</topology>
    </subcellularLocation>
</comment>
<organism evidence="8">
    <name type="scientific">bioreactor metagenome</name>
    <dbReference type="NCBI Taxonomy" id="1076179"/>
    <lineage>
        <taxon>unclassified sequences</taxon>
        <taxon>metagenomes</taxon>
        <taxon>ecological metagenomes</taxon>
    </lineage>
</organism>
<feature type="transmembrane region" description="Helical" evidence="6">
    <location>
        <begin position="189"/>
        <end position="207"/>
    </location>
</feature>
<accession>A0A644T287</accession>
<comment type="caution">
    <text evidence="8">The sequence shown here is derived from an EMBL/GenBank/DDBJ whole genome shotgun (WGS) entry which is preliminary data.</text>
</comment>
<keyword evidence="3" id="KW-1003">Cell membrane</keyword>
<feature type="transmembrane region" description="Helical" evidence="6">
    <location>
        <begin position="219"/>
        <end position="239"/>
    </location>
</feature>
<keyword evidence="6" id="KW-0472">Membrane</keyword>
<dbReference type="Gene3D" id="3.30.465.10">
    <property type="match status" value="1"/>
</dbReference>
<evidence type="ECO:0000259" key="7">
    <source>
        <dbReference type="PROSITE" id="PS51371"/>
    </source>
</evidence>
<dbReference type="EMBL" id="VSSQ01000011">
    <property type="protein sequence ID" value="MPL60041.1"/>
    <property type="molecule type" value="Genomic_DNA"/>
</dbReference>
<comment type="similarity">
    <text evidence="2">Belongs to the UPF0053 family.</text>
</comment>
<evidence type="ECO:0000256" key="6">
    <source>
        <dbReference type="SAM" id="Phobius"/>
    </source>
</evidence>
<feature type="transmembrane region" description="Helical" evidence="6">
    <location>
        <begin position="251"/>
        <end position="273"/>
    </location>
</feature>
<evidence type="ECO:0000256" key="1">
    <source>
        <dbReference type="ARBA" id="ARBA00004651"/>
    </source>
</evidence>
<feature type="transmembrane region" description="Helical" evidence="6">
    <location>
        <begin position="74"/>
        <end position="101"/>
    </location>
</feature>
<feature type="transmembrane region" description="Helical" evidence="6">
    <location>
        <begin position="113"/>
        <end position="137"/>
    </location>
</feature>
<dbReference type="CDD" id="cd04590">
    <property type="entry name" value="CBS_pair_CorC_HlyC_assoc"/>
    <property type="match status" value="1"/>
</dbReference>
<keyword evidence="6" id="KW-0812">Transmembrane</keyword>
<evidence type="ECO:0000256" key="3">
    <source>
        <dbReference type="ARBA" id="ARBA00022475"/>
    </source>
</evidence>
<keyword evidence="6" id="KW-1133">Transmembrane helix</keyword>
<dbReference type="InterPro" id="IPR000644">
    <property type="entry name" value="CBS_dom"/>
</dbReference>
<proteinExistence type="inferred from homology"/>
<protein>
    <recommendedName>
        <fullName evidence="7">CBS domain-containing protein</fullName>
    </recommendedName>
</protein>
<evidence type="ECO:0000256" key="5">
    <source>
        <dbReference type="ARBA" id="ARBA00023122"/>
    </source>
</evidence>
<dbReference type="PANTHER" id="PTHR22777:SF30">
    <property type="entry name" value="UPF0053 PROTEIN YEGH"/>
    <property type="match status" value="1"/>
</dbReference>
<evidence type="ECO:0000256" key="4">
    <source>
        <dbReference type="ARBA" id="ARBA00022737"/>
    </source>
</evidence>
<dbReference type="Pfam" id="PF00571">
    <property type="entry name" value="CBS"/>
    <property type="match status" value="1"/>
</dbReference>
<dbReference type="InterPro" id="IPR016169">
    <property type="entry name" value="FAD-bd_PCMH_sub2"/>
</dbReference>
<evidence type="ECO:0000256" key="2">
    <source>
        <dbReference type="ARBA" id="ARBA00006337"/>
    </source>
</evidence>
<name>A0A644T287_9ZZZZ</name>
<dbReference type="SUPFAM" id="SSF54631">
    <property type="entry name" value="CBS-domain pair"/>
    <property type="match status" value="1"/>
</dbReference>
<dbReference type="Pfam" id="PF03741">
    <property type="entry name" value="TerC"/>
    <property type="match status" value="1"/>
</dbReference>
<dbReference type="InterPro" id="IPR036318">
    <property type="entry name" value="FAD-bd_PCMH-like_sf"/>
</dbReference>